<gene>
    <name evidence="8" type="ORF">WAE58_05755</name>
</gene>
<feature type="transmembrane region" description="Helical" evidence="6">
    <location>
        <begin position="355"/>
        <end position="374"/>
    </location>
</feature>
<keyword evidence="2" id="KW-0813">Transport</keyword>
<feature type="transmembrane region" description="Helical" evidence="6">
    <location>
        <begin position="295"/>
        <end position="311"/>
    </location>
</feature>
<name>A0ABU8NI44_9SPHI</name>
<evidence type="ECO:0000256" key="1">
    <source>
        <dbReference type="ARBA" id="ARBA00004141"/>
    </source>
</evidence>
<sequence length="412" mass="45644">MKNSRQTTSFYSWIIVAMLWIVAFLNYLDRILITSMRDPIVTDFNLTDAQFGLLTSVFLWSYGFLSPFGGYFADRYSRKKVIVFSVMVWSVVTLWTGFTTSFHEMLAARFLMGVSEACYIPAALALITDYHKGKTRSLATGLHMSGLYAGLALGGLGGYIAELWGWRSGFHVFGIVGIVYSLILLYVLRDHKPDPVVVTEGEEEVMPKISLTGALKVLFSEASFFILLFYFAILGIVNWLVYGWLPTFLKDHFNLNLGQAGISATGYIQIGSFVGVIVGGILADRWTRKNNRGRLYMLIIGFTLGAPFLFLMASTNVFSIAIIAMLVFGLARGFNDANLMPILRQVADGRYIATGYGFLNFLSTIIGGLMVYVGGALKDAQVDLSIVYQVSAVAMLLATWSLFAVKLKKNNV</sequence>
<comment type="subcellular location">
    <subcellularLocation>
        <location evidence="1">Membrane</location>
        <topology evidence="1">Multi-pass membrane protein</topology>
    </subcellularLocation>
</comment>
<feature type="transmembrane region" description="Helical" evidence="6">
    <location>
        <begin position="49"/>
        <end position="69"/>
    </location>
</feature>
<feature type="transmembrane region" description="Helical" evidence="6">
    <location>
        <begin position="110"/>
        <end position="130"/>
    </location>
</feature>
<dbReference type="InterPro" id="IPR020846">
    <property type="entry name" value="MFS_dom"/>
</dbReference>
<dbReference type="SUPFAM" id="SSF103473">
    <property type="entry name" value="MFS general substrate transporter"/>
    <property type="match status" value="1"/>
</dbReference>
<accession>A0ABU8NI44</accession>
<feature type="domain" description="Major facilitator superfamily (MFS) profile" evidence="7">
    <location>
        <begin position="15"/>
        <end position="409"/>
    </location>
</feature>
<feature type="transmembrane region" description="Helical" evidence="6">
    <location>
        <begin position="224"/>
        <end position="245"/>
    </location>
</feature>
<dbReference type="InterPro" id="IPR036259">
    <property type="entry name" value="MFS_trans_sf"/>
</dbReference>
<dbReference type="Pfam" id="PF07690">
    <property type="entry name" value="MFS_1"/>
    <property type="match status" value="1"/>
</dbReference>
<evidence type="ECO:0000256" key="2">
    <source>
        <dbReference type="ARBA" id="ARBA00022448"/>
    </source>
</evidence>
<evidence type="ECO:0000256" key="3">
    <source>
        <dbReference type="ARBA" id="ARBA00022692"/>
    </source>
</evidence>
<feature type="transmembrane region" description="Helical" evidence="6">
    <location>
        <begin position="81"/>
        <end position="98"/>
    </location>
</feature>
<evidence type="ECO:0000256" key="4">
    <source>
        <dbReference type="ARBA" id="ARBA00022989"/>
    </source>
</evidence>
<dbReference type="InterPro" id="IPR011701">
    <property type="entry name" value="MFS"/>
</dbReference>
<evidence type="ECO:0000313" key="8">
    <source>
        <dbReference type="EMBL" id="MEJ2901916.1"/>
    </source>
</evidence>
<keyword evidence="4 6" id="KW-1133">Transmembrane helix</keyword>
<protein>
    <submittedName>
        <fullName evidence="8">MFS transporter</fullName>
    </submittedName>
</protein>
<reference evidence="8 9" key="1">
    <citation type="submission" date="2024-03" db="EMBL/GenBank/DDBJ databases">
        <title>Sequence of Lycoming College Course Isolates.</title>
        <authorList>
            <person name="Plotts O."/>
            <person name="Newman J."/>
        </authorList>
    </citation>
    <scope>NUCLEOTIDE SEQUENCE [LARGE SCALE GENOMIC DNA]</scope>
    <source>
        <strain evidence="8 9">CJB-3</strain>
    </source>
</reference>
<feature type="transmembrane region" description="Helical" evidence="6">
    <location>
        <begin position="142"/>
        <end position="164"/>
    </location>
</feature>
<feature type="transmembrane region" description="Helical" evidence="6">
    <location>
        <begin position="265"/>
        <end position="283"/>
    </location>
</feature>
<dbReference type="EMBL" id="JBBEUB010000001">
    <property type="protein sequence ID" value="MEJ2901916.1"/>
    <property type="molecule type" value="Genomic_DNA"/>
</dbReference>
<feature type="transmembrane region" description="Helical" evidence="6">
    <location>
        <begin position="317"/>
        <end position="334"/>
    </location>
</feature>
<dbReference type="PROSITE" id="PS50850">
    <property type="entry name" value="MFS"/>
    <property type="match status" value="1"/>
</dbReference>
<dbReference type="RefSeq" id="WP_288879880.1">
    <property type="nucleotide sequence ID" value="NZ_CBFGNQ010000003.1"/>
</dbReference>
<evidence type="ECO:0000259" key="7">
    <source>
        <dbReference type="PROSITE" id="PS50850"/>
    </source>
</evidence>
<dbReference type="PANTHER" id="PTHR23505:SF79">
    <property type="entry name" value="PROTEIN SPINSTER"/>
    <property type="match status" value="1"/>
</dbReference>
<feature type="transmembrane region" description="Helical" evidence="6">
    <location>
        <begin position="386"/>
        <end position="405"/>
    </location>
</feature>
<keyword evidence="3 6" id="KW-0812">Transmembrane</keyword>
<evidence type="ECO:0000256" key="5">
    <source>
        <dbReference type="ARBA" id="ARBA00023136"/>
    </source>
</evidence>
<keyword evidence="9" id="KW-1185">Reference proteome</keyword>
<feature type="transmembrane region" description="Helical" evidence="6">
    <location>
        <begin position="170"/>
        <end position="188"/>
    </location>
</feature>
<dbReference type="Proteomes" id="UP001378956">
    <property type="component" value="Unassembled WGS sequence"/>
</dbReference>
<dbReference type="Gene3D" id="1.20.1250.20">
    <property type="entry name" value="MFS general substrate transporter like domains"/>
    <property type="match status" value="1"/>
</dbReference>
<proteinExistence type="predicted"/>
<feature type="transmembrane region" description="Helical" evidence="6">
    <location>
        <begin position="12"/>
        <end position="29"/>
    </location>
</feature>
<evidence type="ECO:0000256" key="6">
    <source>
        <dbReference type="SAM" id="Phobius"/>
    </source>
</evidence>
<organism evidence="8 9">
    <name type="scientific">Pedobacter panaciterrae</name>
    <dbReference type="NCBI Taxonomy" id="363849"/>
    <lineage>
        <taxon>Bacteria</taxon>
        <taxon>Pseudomonadati</taxon>
        <taxon>Bacteroidota</taxon>
        <taxon>Sphingobacteriia</taxon>
        <taxon>Sphingobacteriales</taxon>
        <taxon>Sphingobacteriaceae</taxon>
        <taxon>Pedobacter</taxon>
    </lineage>
</organism>
<evidence type="ECO:0000313" key="9">
    <source>
        <dbReference type="Proteomes" id="UP001378956"/>
    </source>
</evidence>
<keyword evidence="5 6" id="KW-0472">Membrane</keyword>
<comment type="caution">
    <text evidence="8">The sequence shown here is derived from an EMBL/GenBank/DDBJ whole genome shotgun (WGS) entry which is preliminary data.</text>
</comment>
<dbReference type="InterPro" id="IPR044770">
    <property type="entry name" value="MFS_spinster-like"/>
</dbReference>
<dbReference type="PANTHER" id="PTHR23505">
    <property type="entry name" value="SPINSTER"/>
    <property type="match status" value="1"/>
</dbReference>